<name>A0A4Z1P1X8_9PEZI</name>
<dbReference type="AlphaFoldDB" id="A0A4Z1P1X8"/>
<organism evidence="1 2">
    <name type="scientific">Venturia nashicola</name>
    <dbReference type="NCBI Taxonomy" id="86259"/>
    <lineage>
        <taxon>Eukaryota</taxon>
        <taxon>Fungi</taxon>
        <taxon>Dikarya</taxon>
        <taxon>Ascomycota</taxon>
        <taxon>Pezizomycotina</taxon>
        <taxon>Dothideomycetes</taxon>
        <taxon>Pleosporomycetidae</taxon>
        <taxon>Venturiales</taxon>
        <taxon>Venturiaceae</taxon>
        <taxon>Venturia</taxon>
    </lineage>
</organism>
<dbReference type="EMBL" id="SNSC02000020">
    <property type="protein sequence ID" value="TID15478.1"/>
    <property type="molecule type" value="Genomic_DNA"/>
</dbReference>
<protein>
    <submittedName>
        <fullName evidence="1">Target of rapamycin complex subunit</fullName>
    </submittedName>
</protein>
<dbReference type="Proteomes" id="UP000298493">
    <property type="component" value="Unassembled WGS sequence"/>
</dbReference>
<dbReference type="STRING" id="86259.A0A4Z1P1X8"/>
<evidence type="ECO:0000313" key="2">
    <source>
        <dbReference type="Proteomes" id="UP000298493"/>
    </source>
</evidence>
<accession>A0A4Z1P1X8</accession>
<gene>
    <name evidence="1" type="ORF">E6O75_ATG07806</name>
</gene>
<reference evidence="1 2" key="1">
    <citation type="submission" date="2019-04" db="EMBL/GenBank/DDBJ databases">
        <title>High contiguity whole genome sequence and gene annotation resource for two Venturia nashicola isolates.</title>
        <authorList>
            <person name="Prokchorchik M."/>
            <person name="Won K."/>
            <person name="Lee Y."/>
            <person name="Choi E.D."/>
            <person name="Segonzac C."/>
            <person name="Sohn K.H."/>
        </authorList>
    </citation>
    <scope>NUCLEOTIDE SEQUENCE [LARGE SCALE GENOMIC DNA]</scope>
    <source>
        <strain evidence="1 2">PRI2</strain>
    </source>
</reference>
<keyword evidence="2" id="KW-1185">Reference proteome</keyword>
<sequence>MESSSVTGLAKSWGDIIELAVKCLDCLTLKVALAQIEQWMSMDTLNVQHYQMIIDVDATLASCHLLLGLMDERISRLDWDIKNVLKSVSKAKVVMVEKATLDCITYLSHQCSALNLLLAAFQCQTPVDQLNILHEKQIRHLLNQVRDDSSLVGLRDEDSTKTSFTRSTWSWFSRRFAFDG</sequence>
<evidence type="ECO:0000313" key="1">
    <source>
        <dbReference type="EMBL" id="TID15478.1"/>
    </source>
</evidence>
<comment type="caution">
    <text evidence="1">The sequence shown here is derived from an EMBL/GenBank/DDBJ whole genome shotgun (WGS) entry which is preliminary data.</text>
</comment>
<proteinExistence type="predicted"/>